<evidence type="ECO:0000313" key="2">
    <source>
        <dbReference type="Proteomes" id="UP001597374"/>
    </source>
</evidence>
<name>A0ABW5CZT2_9BACT</name>
<comment type="caution">
    <text evidence="1">The sequence shown here is derived from an EMBL/GenBank/DDBJ whole genome shotgun (WGS) entry which is preliminary data.</text>
</comment>
<keyword evidence="2" id="KW-1185">Reference proteome</keyword>
<sequence>MKTYLLLLLSTLLLLFTLPKNGLVGSSLSASEQSMIRKSCQNKRLVKRTCAKKCLKHQTHSDQQNAANLATDCSQQLFAVVTPLQPRLLFSLPAQPTLMLPSIRKHLSPDLVDYPKPPRLY</sequence>
<organism evidence="1 2">
    <name type="scientific">Pontibacter ruber</name>
    <dbReference type="NCBI Taxonomy" id="1343895"/>
    <lineage>
        <taxon>Bacteria</taxon>
        <taxon>Pseudomonadati</taxon>
        <taxon>Bacteroidota</taxon>
        <taxon>Cytophagia</taxon>
        <taxon>Cytophagales</taxon>
        <taxon>Hymenobacteraceae</taxon>
        <taxon>Pontibacter</taxon>
    </lineage>
</organism>
<protein>
    <submittedName>
        <fullName evidence="1">Uncharacterized protein</fullName>
    </submittedName>
</protein>
<dbReference type="Proteomes" id="UP001597374">
    <property type="component" value="Unassembled WGS sequence"/>
</dbReference>
<gene>
    <name evidence="1" type="ORF">ACFSKP_16785</name>
</gene>
<dbReference type="EMBL" id="JBHUIM010000002">
    <property type="protein sequence ID" value="MFD2247926.1"/>
    <property type="molecule type" value="Genomic_DNA"/>
</dbReference>
<reference evidence="2" key="1">
    <citation type="journal article" date="2019" name="Int. J. Syst. Evol. Microbiol.">
        <title>The Global Catalogue of Microorganisms (GCM) 10K type strain sequencing project: providing services to taxonomists for standard genome sequencing and annotation.</title>
        <authorList>
            <consortium name="The Broad Institute Genomics Platform"/>
            <consortium name="The Broad Institute Genome Sequencing Center for Infectious Disease"/>
            <person name="Wu L."/>
            <person name="Ma J."/>
        </authorList>
    </citation>
    <scope>NUCLEOTIDE SEQUENCE [LARGE SCALE GENOMIC DNA]</scope>
    <source>
        <strain evidence="2">CGMCC 4.1782</strain>
    </source>
</reference>
<proteinExistence type="predicted"/>
<evidence type="ECO:0000313" key="1">
    <source>
        <dbReference type="EMBL" id="MFD2247926.1"/>
    </source>
</evidence>
<dbReference type="RefSeq" id="WP_250431182.1">
    <property type="nucleotide sequence ID" value="NZ_JALPRR010000003.1"/>
</dbReference>
<accession>A0ABW5CZT2</accession>